<organism evidence="2 3">
    <name type="scientific">Stylosanthes scabra</name>
    <dbReference type="NCBI Taxonomy" id="79078"/>
    <lineage>
        <taxon>Eukaryota</taxon>
        <taxon>Viridiplantae</taxon>
        <taxon>Streptophyta</taxon>
        <taxon>Embryophyta</taxon>
        <taxon>Tracheophyta</taxon>
        <taxon>Spermatophyta</taxon>
        <taxon>Magnoliopsida</taxon>
        <taxon>eudicotyledons</taxon>
        <taxon>Gunneridae</taxon>
        <taxon>Pentapetalae</taxon>
        <taxon>rosids</taxon>
        <taxon>fabids</taxon>
        <taxon>Fabales</taxon>
        <taxon>Fabaceae</taxon>
        <taxon>Papilionoideae</taxon>
        <taxon>50 kb inversion clade</taxon>
        <taxon>dalbergioids sensu lato</taxon>
        <taxon>Dalbergieae</taxon>
        <taxon>Pterocarpus clade</taxon>
        <taxon>Stylosanthes</taxon>
    </lineage>
</organism>
<reference evidence="2 3" key="1">
    <citation type="journal article" date="2023" name="Plants (Basel)">
        <title>Bridging the Gap: Combining Genomics and Transcriptomics Approaches to Understand Stylosanthes scabra, an Orphan Legume from the Brazilian Caatinga.</title>
        <authorList>
            <person name="Ferreira-Neto J.R.C."/>
            <person name="da Silva M.D."/>
            <person name="Binneck E."/>
            <person name="de Melo N.F."/>
            <person name="da Silva R.H."/>
            <person name="de Melo A.L.T.M."/>
            <person name="Pandolfi V."/>
            <person name="Bustamante F.O."/>
            <person name="Brasileiro-Vidal A.C."/>
            <person name="Benko-Iseppon A.M."/>
        </authorList>
    </citation>
    <scope>NUCLEOTIDE SEQUENCE [LARGE SCALE GENOMIC DNA]</scope>
    <source>
        <tissue evidence="2">Leaves</tissue>
    </source>
</reference>
<comment type="caution">
    <text evidence="2">The sequence shown here is derived from an EMBL/GenBank/DDBJ whole genome shotgun (WGS) entry which is preliminary data.</text>
</comment>
<evidence type="ECO:0000313" key="3">
    <source>
        <dbReference type="Proteomes" id="UP001341840"/>
    </source>
</evidence>
<sequence length="96" mass="10371">MRIIPTPGSRVQSSETTGTRSQCATPTQTTTGSEDPPPAEPDPMPWPPVNNPLPEGEEEDIAMEEELARQAGRIYLCYDGVGIRYARARPGSRGSS</sequence>
<proteinExistence type="predicted"/>
<accession>A0ABU6VR07</accession>
<gene>
    <name evidence="2" type="ORF">PIB30_070582</name>
</gene>
<keyword evidence="3" id="KW-1185">Reference proteome</keyword>
<name>A0ABU6VR07_9FABA</name>
<protein>
    <submittedName>
        <fullName evidence="2">Uncharacterized protein</fullName>
    </submittedName>
</protein>
<evidence type="ECO:0000256" key="1">
    <source>
        <dbReference type="SAM" id="MobiDB-lite"/>
    </source>
</evidence>
<feature type="compositionally biased region" description="Pro residues" evidence="1">
    <location>
        <begin position="35"/>
        <end position="51"/>
    </location>
</feature>
<dbReference type="EMBL" id="JASCZI010151832">
    <property type="protein sequence ID" value="MED6174608.1"/>
    <property type="molecule type" value="Genomic_DNA"/>
</dbReference>
<feature type="compositionally biased region" description="Polar residues" evidence="1">
    <location>
        <begin position="9"/>
        <end position="33"/>
    </location>
</feature>
<feature type="region of interest" description="Disordered" evidence="1">
    <location>
        <begin position="1"/>
        <end position="59"/>
    </location>
</feature>
<evidence type="ECO:0000313" key="2">
    <source>
        <dbReference type="EMBL" id="MED6174608.1"/>
    </source>
</evidence>
<dbReference type="Proteomes" id="UP001341840">
    <property type="component" value="Unassembled WGS sequence"/>
</dbReference>